<evidence type="ECO:0000256" key="3">
    <source>
        <dbReference type="ARBA" id="ARBA00013176"/>
    </source>
</evidence>
<evidence type="ECO:0000256" key="8">
    <source>
        <dbReference type="ARBA" id="ARBA00033215"/>
    </source>
</evidence>
<evidence type="ECO:0000256" key="10">
    <source>
        <dbReference type="ARBA" id="ARBA00046544"/>
    </source>
</evidence>
<evidence type="ECO:0000256" key="6">
    <source>
        <dbReference type="ARBA" id="ARBA00031608"/>
    </source>
</evidence>
<dbReference type="InterPro" id="IPR008928">
    <property type="entry name" value="6-hairpin_glycosidase_sf"/>
</dbReference>
<reference evidence="12 13" key="1">
    <citation type="submission" date="2018-10" db="EMBL/GenBank/DDBJ databases">
        <title>Improved assembly of the deer mouse Peromyscus maniculatus genome.</title>
        <authorList>
            <person name="Lassance J.-M."/>
            <person name="Hoekstra H.E."/>
        </authorList>
    </citation>
    <scope>NUCLEOTIDE SEQUENCE [LARGE SCALE GENOMIC DNA]</scope>
</reference>
<evidence type="ECO:0000313" key="12">
    <source>
        <dbReference type="Ensembl" id="ENSPEMP00000009644.2"/>
    </source>
</evidence>
<dbReference type="InterPro" id="IPR012341">
    <property type="entry name" value="6hp_glycosidase-like_sf"/>
</dbReference>
<evidence type="ECO:0000313" key="13">
    <source>
        <dbReference type="Proteomes" id="UP000694547"/>
    </source>
</evidence>
<evidence type="ECO:0000256" key="11">
    <source>
        <dbReference type="ARBA" id="ARBA00055533"/>
    </source>
</evidence>
<keyword evidence="5" id="KW-0413">Isomerase</keyword>
<dbReference type="GO" id="GO:0050121">
    <property type="term" value="F:N-acylglucosamine 2-epimerase activity"/>
    <property type="evidence" value="ECO:0007669"/>
    <property type="project" value="UniProtKB-EC"/>
</dbReference>
<gene>
    <name evidence="12" type="primary">LOC102920372</name>
</gene>
<reference evidence="12" key="3">
    <citation type="submission" date="2025-09" db="UniProtKB">
        <authorList>
            <consortium name="Ensembl"/>
        </authorList>
    </citation>
    <scope>IDENTIFICATION</scope>
</reference>
<protein>
    <recommendedName>
        <fullName evidence="4">N-acylglucosamine 2-epimerase</fullName>
        <ecNumber evidence="3">5.1.3.8</ecNumber>
    </recommendedName>
    <alternativeName>
        <fullName evidence="8">GlcNAc 2-epimerase</fullName>
    </alternativeName>
    <alternativeName>
        <fullName evidence="6">N-acetyl-D-glucosamine 2-epimerase</fullName>
    </alternativeName>
    <alternativeName>
        <fullName evidence="7">Renin-binding protein</fullName>
    </alternativeName>
</protein>
<keyword evidence="13" id="KW-1185">Reference proteome</keyword>
<dbReference type="GeneTree" id="ENSGT00390000013740"/>
<reference evidence="12" key="2">
    <citation type="submission" date="2025-08" db="UniProtKB">
        <authorList>
            <consortium name="Ensembl"/>
        </authorList>
    </citation>
    <scope>IDENTIFICATION</scope>
</reference>
<dbReference type="FunFam" id="1.50.10.10:FF:000021">
    <property type="entry name" value="N-acylglucosamine 2-epimerase"/>
    <property type="match status" value="1"/>
</dbReference>
<comment type="catalytic activity">
    <reaction evidence="9">
        <text>an N-acyl-D-glucosamine = an N-acyl-D-mannosamine</text>
        <dbReference type="Rhea" id="RHEA:19033"/>
        <dbReference type="ChEBI" id="CHEBI:16062"/>
        <dbReference type="ChEBI" id="CHEBI:17274"/>
        <dbReference type="EC" id="5.1.3.8"/>
    </reaction>
    <physiologicalReaction direction="left-to-right" evidence="9">
        <dbReference type="Rhea" id="RHEA:19034"/>
    </physiologicalReaction>
    <physiologicalReaction direction="right-to-left" evidence="9">
        <dbReference type="Rhea" id="RHEA:19035"/>
    </physiologicalReaction>
</comment>
<sequence length="413" mass="48138">ESQWGLELPDPSWNGYPLHQAWKDHMAKELDTVISFWTDYSHDQEYGGSFSCLSRNGKLYDELKYLLPLGKQVGMYCRLYRTVERFRRAELLGAAKPGGEFLIRFARVEPPAKKCAFSVTKDGTPVKVQRTLFSESYYTLAMNERWRVTEETRYQNEAVEMLDRIVYWVRVDSSELSWTRFSRTHKAEDLAVPTMLLHLVDQLQEEDEEMSKKYAELEDWGVQRILKHLQVAVLDNISEDGQGLPGAFGREQNPGQAIEAGRYLLQDAQREGDTQLRDQVIDKFLLLPFHSGWDAEHGGFYSFRDVDNWVPHRLEWDMKLWWPHCEAMIAFLMGYSDSGDPTLLKIFNQVAEYTFCHFRDLVYREWYGYLIEDGRVGLSIKGGLYKGCYYNPQCMAMCEQILGALLQRTEDSK</sequence>
<dbReference type="Gene3D" id="1.50.10.10">
    <property type="match status" value="1"/>
</dbReference>
<organism evidence="12 13">
    <name type="scientific">Peromyscus maniculatus bairdii</name>
    <name type="common">Prairie deer mouse</name>
    <dbReference type="NCBI Taxonomy" id="230844"/>
    <lineage>
        <taxon>Eukaryota</taxon>
        <taxon>Metazoa</taxon>
        <taxon>Chordata</taxon>
        <taxon>Craniata</taxon>
        <taxon>Vertebrata</taxon>
        <taxon>Euteleostomi</taxon>
        <taxon>Mammalia</taxon>
        <taxon>Eutheria</taxon>
        <taxon>Euarchontoglires</taxon>
        <taxon>Glires</taxon>
        <taxon>Rodentia</taxon>
        <taxon>Myomorpha</taxon>
        <taxon>Muroidea</taxon>
        <taxon>Cricetidae</taxon>
        <taxon>Neotominae</taxon>
        <taxon>Peromyscus</taxon>
    </lineage>
</organism>
<dbReference type="AlphaFoldDB" id="A0A8C8TDA8"/>
<dbReference type="InterPro" id="IPR010819">
    <property type="entry name" value="AGE/CE"/>
</dbReference>
<name>A0A8C8TDA8_PERMB</name>
<evidence type="ECO:0000256" key="7">
    <source>
        <dbReference type="ARBA" id="ARBA00031909"/>
    </source>
</evidence>
<evidence type="ECO:0000256" key="5">
    <source>
        <dbReference type="ARBA" id="ARBA00023235"/>
    </source>
</evidence>
<dbReference type="GO" id="GO:0005975">
    <property type="term" value="P:carbohydrate metabolic process"/>
    <property type="evidence" value="ECO:0007669"/>
    <property type="project" value="InterPro"/>
</dbReference>
<comment type="pathway">
    <text evidence="1">Amino-sugar metabolism; N-acetylneuraminate degradation.</text>
</comment>
<dbReference type="GO" id="GO:0006044">
    <property type="term" value="P:N-acetylglucosamine metabolic process"/>
    <property type="evidence" value="ECO:0007669"/>
    <property type="project" value="UniProtKB-ARBA"/>
</dbReference>
<evidence type="ECO:0000256" key="1">
    <source>
        <dbReference type="ARBA" id="ARBA00004878"/>
    </source>
</evidence>
<comment type="subunit">
    <text evidence="10">Homodimer. Forms a heterodimer with renin and inhibits its activity.</text>
</comment>
<evidence type="ECO:0000256" key="2">
    <source>
        <dbReference type="ARBA" id="ARBA00008558"/>
    </source>
</evidence>
<evidence type="ECO:0000256" key="4">
    <source>
        <dbReference type="ARBA" id="ARBA00014959"/>
    </source>
</evidence>
<dbReference type="Pfam" id="PF07221">
    <property type="entry name" value="GlcNAc_2-epim"/>
    <property type="match status" value="1"/>
</dbReference>
<dbReference type="Ensembl" id="ENSPEMT00000013816.2">
    <property type="protein sequence ID" value="ENSPEMP00000009644.2"/>
    <property type="gene ID" value="ENSPEMG00000027006.1"/>
</dbReference>
<comment type="function">
    <text evidence="11">Catalyzes the interconversion of N-acetylglucosamine to N-acetylmannosamine. Involved in the N-glycolylneuraminic acid (Neu5Gc) degradation pathway.</text>
</comment>
<dbReference type="SUPFAM" id="SSF48208">
    <property type="entry name" value="Six-hairpin glycosidases"/>
    <property type="match status" value="1"/>
</dbReference>
<accession>A0A8C8TDA8</accession>
<dbReference type="Proteomes" id="UP000694547">
    <property type="component" value="Chromosome 9"/>
</dbReference>
<comment type="similarity">
    <text evidence="2">Belongs to the N-acylglucosamine 2-epimerase family.</text>
</comment>
<evidence type="ECO:0000256" key="9">
    <source>
        <dbReference type="ARBA" id="ARBA00034243"/>
    </source>
</evidence>
<dbReference type="EC" id="5.1.3.8" evidence="3"/>
<dbReference type="PANTHER" id="PTHR15108">
    <property type="entry name" value="N-ACYLGLUCOSAMINE-2-EPIMERASE"/>
    <property type="match status" value="1"/>
</dbReference>
<proteinExistence type="inferred from homology"/>